<dbReference type="Proteomes" id="UP000235786">
    <property type="component" value="Unassembled WGS sequence"/>
</dbReference>
<accession>A0A2J6RZS6</accession>
<keyword evidence="2" id="KW-1185">Reference proteome</keyword>
<organism evidence="1 2">
    <name type="scientific">Hyaloscypha variabilis (strain UAMH 11265 / GT02V1 / F)</name>
    <name type="common">Meliniomyces variabilis</name>
    <dbReference type="NCBI Taxonomy" id="1149755"/>
    <lineage>
        <taxon>Eukaryota</taxon>
        <taxon>Fungi</taxon>
        <taxon>Dikarya</taxon>
        <taxon>Ascomycota</taxon>
        <taxon>Pezizomycotina</taxon>
        <taxon>Leotiomycetes</taxon>
        <taxon>Helotiales</taxon>
        <taxon>Hyaloscyphaceae</taxon>
        <taxon>Hyaloscypha</taxon>
        <taxon>Hyaloscypha variabilis</taxon>
    </lineage>
</organism>
<reference evidence="1 2" key="1">
    <citation type="submission" date="2016-04" db="EMBL/GenBank/DDBJ databases">
        <title>A degradative enzymes factory behind the ericoid mycorrhizal symbiosis.</title>
        <authorList>
            <consortium name="DOE Joint Genome Institute"/>
            <person name="Martino E."/>
            <person name="Morin E."/>
            <person name="Grelet G."/>
            <person name="Kuo A."/>
            <person name="Kohler A."/>
            <person name="Daghino S."/>
            <person name="Barry K."/>
            <person name="Choi C."/>
            <person name="Cichocki N."/>
            <person name="Clum A."/>
            <person name="Copeland A."/>
            <person name="Hainaut M."/>
            <person name="Haridas S."/>
            <person name="Labutti K."/>
            <person name="Lindquist E."/>
            <person name="Lipzen A."/>
            <person name="Khouja H.-R."/>
            <person name="Murat C."/>
            <person name="Ohm R."/>
            <person name="Olson A."/>
            <person name="Spatafora J."/>
            <person name="Veneault-Fourrey C."/>
            <person name="Henrissat B."/>
            <person name="Grigoriev I."/>
            <person name="Martin F."/>
            <person name="Perotto S."/>
        </authorList>
    </citation>
    <scope>NUCLEOTIDE SEQUENCE [LARGE SCALE GENOMIC DNA]</scope>
    <source>
        <strain evidence="1 2">F</strain>
    </source>
</reference>
<sequence length="58" mass="6692">MKKLEYPQFGRQSCSHKVIPVRTILKHIVWRYQIACGGIWDTKPLTPPIIGIFKLGNN</sequence>
<gene>
    <name evidence="1" type="ORF">L207DRAFT_508785</name>
</gene>
<evidence type="ECO:0000313" key="2">
    <source>
        <dbReference type="Proteomes" id="UP000235786"/>
    </source>
</evidence>
<evidence type="ECO:0000313" key="1">
    <source>
        <dbReference type="EMBL" id="PMD44013.1"/>
    </source>
</evidence>
<dbReference type="AlphaFoldDB" id="A0A2J6RZS6"/>
<protein>
    <submittedName>
        <fullName evidence="1">Uncharacterized protein</fullName>
    </submittedName>
</protein>
<proteinExistence type="predicted"/>
<name>A0A2J6RZS6_HYAVF</name>
<dbReference type="EMBL" id="KZ613941">
    <property type="protein sequence ID" value="PMD44013.1"/>
    <property type="molecule type" value="Genomic_DNA"/>
</dbReference>